<organism evidence="1 2">
    <name type="scientific">Candidatus Acidiferrum panamense</name>
    <dbReference type="NCBI Taxonomy" id="2741543"/>
    <lineage>
        <taxon>Bacteria</taxon>
        <taxon>Pseudomonadati</taxon>
        <taxon>Acidobacteriota</taxon>
        <taxon>Terriglobia</taxon>
        <taxon>Candidatus Acidiferrales</taxon>
        <taxon>Candidatus Acidiferrum</taxon>
    </lineage>
</organism>
<proteinExistence type="predicted"/>
<evidence type="ECO:0000313" key="2">
    <source>
        <dbReference type="Proteomes" id="UP000567293"/>
    </source>
</evidence>
<comment type="caution">
    <text evidence="1">The sequence shown here is derived from an EMBL/GenBank/DDBJ whole genome shotgun (WGS) entry which is preliminary data.</text>
</comment>
<keyword evidence="2" id="KW-1185">Reference proteome</keyword>
<accession>A0A7V8NWA0</accession>
<name>A0A7V8NWA0_9BACT</name>
<dbReference type="AlphaFoldDB" id="A0A7V8NWA0"/>
<gene>
    <name evidence="1" type="ORF">HRJ53_26870</name>
</gene>
<evidence type="ECO:0000313" key="1">
    <source>
        <dbReference type="EMBL" id="MBA0088627.1"/>
    </source>
</evidence>
<dbReference type="EMBL" id="JACDQQ010002598">
    <property type="protein sequence ID" value="MBA0088627.1"/>
    <property type="molecule type" value="Genomic_DNA"/>
</dbReference>
<protein>
    <submittedName>
        <fullName evidence="1">Uncharacterized protein</fullName>
    </submittedName>
</protein>
<dbReference type="Proteomes" id="UP000567293">
    <property type="component" value="Unassembled WGS sequence"/>
</dbReference>
<reference evidence="1" key="1">
    <citation type="submission" date="2020-06" db="EMBL/GenBank/DDBJ databases">
        <title>Legume-microbial interactions unlock mineral nutrients during tropical forest succession.</title>
        <authorList>
            <person name="Epihov D.Z."/>
        </authorList>
    </citation>
    <scope>NUCLEOTIDE SEQUENCE [LARGE SCALE GENOMIC DNA]</scope>
    <source>
        <strain evidence="1">Pan2503</strain>
    </source>
</reference>
<sequence>MSHRYFFSNVPFLAMWGVKYIGSSGWLAEFLERAAAGTLPAVSFVDPI</sequence>